<dbReference type="GO" id="GO:0046872">
    <property type="term" value="F:metal ion binding"/>
    <property type="evidence" value="ECO:0007669"/>
    <property type="project" value="UniProtKB-KW"/>
</dbReference>
<evidence type="ECO:0000259" key="18">
    <source>
        <dbReference type="Pfam" id="PF02516"/>
    </source>
</evidence>
<feature type="transmembrane region" description="Helical" evidence="17">
    <location>
        <begin position="399"/>
        <end position="416"/>
    </location>
</feature>
<evidence type="ECO:0000256" key="14">
    <source>
        <dbReference type="ARBA" id="ARBA00023211"/>
    </source>
</evidence>
<comment type="similarity">
    <text evidence="5">Belongs to the STT3 family.</text>
</comment>
<feature type="transmembrane region" description="Helical" evidence="17">
    <location>
        <begin position="139"/>
        <end position="155"/>
    </location>
</feature>
<evidence type="ECO:0000256" key="17">
    <source>
        <dbReference type="SAM" id="Phobius"/>
    </source>
</evidence>
<dbReference type="Pfam" id="PF18079">
    <property type="entry name" value="AglB_L1"/>
    <property type="match status" value="1"/>
</dbReference>
<evidence type="ECO:0000256" key="8">
    <source>
        <dbReference type="ARBA" id="ARBA00022679"/>
    </source>
</evidence>
<accession>B8GG73</accession>
<feature type="transmembrane region" description="Helical" evidence="17">
    <location>
        <begin position="367"/>
        <end position="387"/>
    </location>
</feature>
<feature type="transmembrane region" description="Helical" evidence="17">
    <location>
        <begin position="82"/>
        <end position="101"/>
    </location>
</feature>
<evidence type="ECO:0000256" key="10">
    <source>
        <dbReference type="ARBA" id="ARBA00022723"/>
    </source>
</evidence>
<evidence type="ECO:0000256" key="1">
    <source>
        <dbReference type="ARBA" id="ARBA00001936"/>
    </source>
</evidence>
<evidence type="ECO:0000259" key="20">
    <source>
        <dbReference type="Pfam" id="PF22627"/>
    </source>
</evidence>
<proteinExistence type="inferred from homology"/>
<reference evidence="21 22" key="1">
    <citation type="journal article" date="2015" name="Genome Announc.">
        <title>Complete Genome Sequence of Methanosphaerula palustris E1-9CT, a Hydrogenotrophic Methanogen Isolated from a Minerotrophic Fen Peatland.</title>
        <authorList>
            <person name="Cadillo-Quiroz H."/>
            <person name="Browne P."/>
            <person name="Kyrpides N."/>
            <person name="Woyke T."/>
            <person name="Goodwin L."/>
            <person name="Detter C."/>
            <person name="Yavitt J.B."/>
            <person name="Zinder S.H."/>
        </authorList>
    </citation>
    <scope>NUCLEOTIDE SEQUENCE [LARGE SCALE GENOMIC DNA]</scope>
    <source>
        <strain evidence="22">ATCC BAA-1556 / DSM 19958 / E1-9c</strain>
    </source>
</reference>
<dbReference type="PANTHER" id="PTHR13872:SF1">
    <property type="entry name" value="DOLICHYL-DIPHOSPHOOLIGOSACCHARIDE--PROTEIN GLYCOSYLTRANSFERASE SUBUNIT STT3B"/>
    <property type="match status" value="1"/>
</dbReference>
<keyword evidence="9 17" id="KW-0812">Transmembrane</keyword>
<keyword evidence="13 17" id="KW-0472">Membrane</keyword>
<dbReference type="NCBIfam" id="TIGR04154">
    <property type="entry name" value="archaeo_STT3"/>
    <property type="match status" value="1"/>
</dbReference>
<dbReference type="HOGENOM" id="CLU_008803_0_0_2"/>
<evidence type="ECO:0000256" key="13">
    <source>
        <dbReference type="ARBA" id="ARBA00023136"/>
    </source>
</evidence>
<dbReference type="AlphaFoldDB" id="B8GG73"/>
<keyword evidence="10" id="KW-0479">Metal-binding</keyword>
<dbReference type="Gene3D" id="3.40.50.12610">
    <property type="match status" value="1"/>
</dbReference>
<feature type="transmembrane region" description="Helical" evidence="17">
    <location>
        <begin position="311"/>
        <end position="333"/>
    </location>
</feature>
<dbReference type="Proteomes" id="UP000002457">
    <property type="component" value="Chromosome"/>
</dbReference>
<keyword evidence="8 21" id="KW-0808">Transferase</keyword>
<feature type="transmembrane region" description="Helical" evidence="17">
    <location>
        <begin position="198"/>
        <end position="216"/>
    </location>
</feature>
<feature type="transmembrane region" description="Helical" evidence="17">
    <location>
        <begin position="12"/>
        <end position="31"/>
    </location>
</feature>
<organism evidence="21 22">
    <name type="scientific">Methanosphaerula palustris (strain ATCC BAA-1556 / DSM 19958 / E1-9c)</name>
    <dbReference type="NCBI Taxonomy" id="521011"/>
    <lineage>
        <taxon>Archaea</taxon>
        <taxon>Methanobacteriati</taxon>
        <taxon>Methanobacteriota</taxon>
        <taxon>Stenosarchaea group</taxon>
        <taxon>Methanomicrobia</taxon>
        <taxon>Methanomicrobiales</taxon>
        <taxon>Methanoregulaceae</taxon>
        <taxon>Methanosphaerula</taxon>
    </lineage>
</organism>
<evidence type="ECO:0000259" key="19">
    <source>
        <dbReference type="Pfam" id="PF18079"/>
    </source>
</evidence>
<dbReference type="OrthoDB" id="82393at2157"/>
<dbReference type="InterPro" id="IPR048307">
    <property type="entry name" value="STT3_N"/>
</dbReference>
<dbReference type="InterPro" id="IPR054479">
    <property type="entry name" value="AglB-like_core"/>
</dbReference>
<comment type="cofactor">
    <cofactor evidence="2">
        <name>Mg(2+)</name>
        <dbReference type="ChEBI" id="CHEBI:18420"/>
    </cofactor>
</comment>
<keyword evidence="12 17" id="KW-1133">Transmembrane helix</keyword>
<evidence type="ECO:0000313" key="21">
    <source>
        <dbReference type="EMBL" id="ACL16147.1"/>
    </source>
</evidence>
<gene>
    <name evidence="21" type="ordered locus">Mpal_0785</name>
</gene>
<dbReference type="GO" id="GO:0005886">
    <property type="term" value="C:plasma membrane"/>
    <property type="evidence" value="ECO:0007669"/>
    <property type="project" value="UniProtKB-SubCell"/>
</dbReference>
<dbReference type="KEGG" id="mpl:Mpal_0785"/>
<keyword evidence="11" id="KW-0460">Magnesium</keyword>
<dbReference type="BRENDA" id="2.4.99.18">
    <property type="organism ID" value="11916"/>
</dbReference>
<feature type="transmembrane region" description="Helical" evidence="17">
    <location>
        <begin position="107"/>
        <end position="127"/>
    </location>
</feature>
<comment type="pathway">
    <text evidence="4">Protein modification; protein glycosylation.</text>
</comment>
<dbReference type="Gene3D" id="2.60.40.3390">
    <property type="match status" value="1"/>
</dbReference>
<protein>
    <recommendedName>
        <fullName evidence="6">dolichyl-phosphooligosaccharide-protein glycotransferase</fullName>
        <ecNumber evidence="6">2.4.99.21</ecNumber>
    </recommendedName>
    <alternativeName>
        <fullName evidence="15">Oligosaccharyl transferase</fullName>
    </alternativeName>
</protein>
<feature type="transmembrane region" description="Helical" evidence="17">
    <location>
        <begin position="422"/>
        <end position="438"/>
    </location>
</feature>
<feature type="domain" description="Archaeal glycosylation protein B peripheral" evidence="19">
    <location>
        <begin position="810"/>
        <end position="883"/>
    </location>
</feature>
<dbReference type="GO" id="GO:0004576">
    <property type="term" value="F:oligosaccharyl transferase activity"/>
    <property type="evidence" value="ECO:0007669"/>
    <property type="project" value="InterPro"/>
</dbReference>
<evidence type="ECO:0000256" key="15">
    <source>
        <dbReference type="ARBA" id="ARBA00030679"/>
    </source>
</evidence>
<dbReference type="EMBL" id="CP001338">
    <property type="protein sequence ID" value="ACL16147.1"/>
    <property type="molecule type" value="Genomic_DNA"/>
</dbReference>
<dbReference type="InterPro" id="IPR003674">
    <property type="entry name" value="Oligo_trans_STT3"/>
</dbReference>
<dbReference type="RefSeq" id="WP_012617466.1">
    <property type="nucleotide sequence ID" value="NC_011832.1"/>
</dbReference>
<feature type="domain" description="Oligosaccharyl transferase STT3 N-terminal" evidence="18">
    <location>
        <begin position="48"/>
        <end position="416"/>
    </location>
</feature>
<dbReference type="InterPro" id="IPR041154">
    <property type="entry name" value="AglB_P1"/>
</dbReference>
<feature type="transmembrane region" description="Helical" evidence="17">
    <location>
        <begin position="494"/>
        <end position="515"/>
    </location>
</feature>
<dbReference type="Pfam" id="PF22627">
    <property type="entry name" value="AglB_core-like"/>
    <property type="match status" value="1"/>
</dbReference>
<dbReference type="GeneID" id="7270526"/>
<feature type="domain" description="AglB-like core" evidence="20">
    <location>
        <begin position="542"/>
        <end position="642"/>
    </location>
</feature>
<dbReference type="eggNOG" id="arCOG02043">
    <property type="taxonomic scope" value="Archaea"/>
</dbReference>
<dbReference type="STRING" id="521011.Mpal_0785"/>
<keyword evidence="22" id="KW-1185">Reference proteome</keyword>
<evidence type="ECO:0000256" key="5">
    <source>
        <dbReference type="ARBA" id="ARBA00010810"/>
    </source>
</evidence>
<dbReference type="Pfam" id="PF02516">
    <property type="entry name" value="STT3"/>
    <property type="match status" value="1"/>
</dbReference>
<keyword evidence="7" id="KW-0328">Glycosyltransferase</keyword>
<sequence length="884" mass="98077">MTHVDLKDYRTYLIPLLVAVFTAFALWIRILPALHMGSSDILNFVGSDDPIYNVRLAELMVNNFPNYPWFDPMTYFPQGTHIFWGPLFTTIIASLCMLTGAHTSSAIIFVALLVPPLMAAAMVPITYKIGAVLGNWKTGLFAAAFISVVSGQYFYRSLFGYSDHHIGEVLFSTIFCLAYIYVVRYTRTHTVDLADRSTLMMPALLSVAAGIAYFLGLLLMPTMILFAMLVGIFTIVQFMIDVYRKHETFSLLLINTITFGVAIICFLIFGVKSSGFGFAAYTLGHPIAYLLLIAMTAVLYLLAQRLHLKEVYYYPLVLAGIAIVGGLILFLVMPQVYGALMDNLLGFFGQNYMSTTIQEARGWSVEAAWSTFHFGLLLMFLGFGVLFYRCWNEHRPEHLFVLIWSVVILFATMQHIRYEYYLAANIAIVGGLAASTFLERGWKDISLLLGINGKKAEKPALVADVAGESPKKQKKAPVKAKHVPTASRVNTVNLGIFVAIIIVSLLFAYCSLFAVDLNKDGSSDFVPAYSTANSNVFSMNGDWREALEWMKAETPDTGMDMKKIYNAENFTYPQQAYGVMSWWDYGHMITYIAQRMPNANPFQEGVDGPTGAAAYFMATNESDADKILDTLKTRFVVTDIEMDVSKFWAMSTWYNSTAASTPYQPTMLTTTSSSSSSYQTVTINNQLYYMTMIARLHTFDGSMTDPTTAYYIEYKDAAAAKTNYPVITKAESQNATEAQKNADAYNLKPAAGMHAMVGNPNNFLPVGQVPALQHYRLVHESSTNGAQSLMGTQTGVPDIKYVKVFEYVKGAHIKGDGVIEVPVVTNTGRTYTYRQQSVNGEFIVPYATSGNPYEVKTTGSYHIVGSDKSYDVTESDIQTGATVA</sequence>
<evidence type="ECO:0000256" key="4">
    <source>
        <dbReference type="ARBA" id="ARBA00004922"/>
    </source>
</evidence>
<evidence type="ECO:0000256" key="16">
    <source>
        <dbReference type="ARBA" id="ARBA00034066"/>
    </source>
</evidence>
<name>B8GG73_METPE</name>
<dbReference type="UniPathway" id="UPA00378"/>
<evidence type="ECO:0000256" key="11">
    <source>
        <dbReference type="ARBA" id="ARBA00022842"/>
    </source>
</evidence>
<evidence type="ECO:0000256" key="2">
    <source>
        <dbReference type="ARBA" id="ARBA00001946"/>
    </source>
</evidence>
<evidence type="ECO:0000256" key="12">
    <source>
        <dbReference type="ARBA" id="ARBA00022989"/>
    </source>
</evidence>
<evidence type="ECO:0000256" key="9">
    <source>
        <dbReference type="ARBA" id="ARBA00022692"/>
    </source>
</evidence>
<evidence type="ECO:0000256" key="7">
    <source>
        <dbReference type="ARBA" id="ARBA00022676"/>
    </source>
</evidence>
<dbReference type="CAZy" id="GT66">
    <property type="family name" value="Glycosyltransferase Family 66"/>
</dbReference>
<evidence type="ECO:0000256" key="6">
    <source>
        <dbReference type="ARBA" id="ARBA00012602"/>
    </source>
</evidence>
<dbReference type="PANTHER" id="PTHR13872">
    <property type="entry name" value="DOLICHYL-DIPHOSPHOOLIGOSACCHARIDE--PROTEIN GLYCOSYLTRANSFERASE SUBUNIT"/>
    <property type="match status" value="1"/>
</dbReference>
<comment type="cofactor">
    <cofactor evidence="1">
        <name>Mn(2+)</name>
        <dbReference type="ChEBI" id="CHEBI:29035"/>
    </cofactor>
</comment>
<feature type="transmembrane region" description="Helical" evidence="17">
    <location>
        <begin position="283"/>
        <end position="302"/>
    </location>
</feature>
<comment type="catalytic activity">
    <reaction evidence="16">
        <text>an archaeal dolichyl phosphooligosaccharide + [protein]-L-asparagine = an archaeal dolichyl phosphate + a glycoprotein with the oligosaccharide chain attached by N-beta-D-glycosyl linkage to a protein L-asparagine.</text>
        <dbReference type="EC" id="2.4.99.21"/>
    </reaction>
</comment>
<evidence type="ECO:0000256" key="3">
    <source>
        <dbReference type="ARBA" id="ARBA00004651"/>
    </source>
</evidence>
<dbReference type="InterPro" id="IPR026410">
    <property type="entry name" value="OlisacTrfase_arch"/>
</dbReference>
<keyword evidence="14" id="KW-0464">Manganese</keyword>
<comment type="subcellular location">
    <subcellularLocation>
        <location evidence="3">Cell membrane</location>
        <topology evidence="3">Multi-pass membrane protein</topology>
    </subcellularLocation>
</comment>
<evidence type="ECO:0000313" key="22">
    <source>
        <dbReference type="Proteomes" id="UP000002457"/>
    </source>
</evidence>
<feature type="transmembrane region" description="Helical" evidence="17">
    <location>
        <begin position="167"/>
        <end position="186"/>
    </location>
</feature>
<dbReference type="EC" id="2.4.99.21" evidence="6"/>
<feature type="transmembrane region" description="Helical" evidence="17">
    <location>
        <begin position="252"/>
        <end position="271"/>
    </location>
</feature>